<dbReference type="InterPro" id="IPR043182">
    <property type="entry name" value="PAIRED_DNA-bd_dom"/>
</dbReference>
<dbReference type="PROSITE" id="PS51057">
    <property type="entry name" value="PAIRED_2"/>
    <property type="match status" value="1"/>
</dbReference>
<feature type="region of interest" description="Disordered" evidence="8">
    <location>
        <begin position="161"/>
        <end position="181"/>
    </location>
</feature>
<protein>
    <submittedName>
        <fullName evidence="10">Paired box Pax-5 isoform X1</fullName>
    </submittedName>
</protein>
<feature type="domain" description="Paired" evidence="9">
    <location>
        <begin position="33"/>
        <end position="159"/>
    </location>
</feature>
<evidence type="ECO:0000256" key="8">
    <source>
        <dbReference type="SAM" id="MobiDB-lite"/>
    </source>
</evidence>
<proteinExistence type="predicted"/>
<keyword evidence="3" id="KW-0563">Paired box</keyword>
<evidence type="ECO:0000256" key="5">
    <source>
        <dbReference type="ARBA" id="ARBA00023125"/>
    </source>
</evidence>
<dbReference type="InterPro" id="IPR036388">
    <property type="entry name" value="WH-like_DNA-bd_sf"/>
</dbReference>
<evidence type="ECO:0000256" key="6">
    <source>
        <dbReference type="ARBA" id="ARBA00023163"/>
    </source>
</evidence>
<dbReference type="FunFam" id="1.10.10.10:FF:000013">
    <property type="entry name" value="Paired box 8 isoform 1"/>
    <property type="match status" value="1"/>
</dbReference>
<evidence type="ECO:0000313" key="10">
    <source>
        <dbReference type="EMBL" id="CAH2293564.1"/>
    </source>
</evidence>
<dbReference type="GO" id="GO:0048513">
    <property type="term" value="P:animal organ development"/>
    <property type="evidence" value="ECO:0007669"/>
    <property type="project" value="UniProtKB-ARBA"/>
</dbReference>
<gene>
    <name evidence="10" type="ORF">PECUL_23A061729</name>
</gene>
<name>A0AAD1S735_PELCU</name>
<evidence type="ECO:0000256" key="7">
    <source>
        <dbReference type="ARBA" id="ARBA00023242"/>
    </source>
</evidence>
<reference evidence="10" key="1">
    <citation type="submission" date="2022-03" db="EMBL/GenBank/DDBJ databases">
        <authorList>
            <person name="Alioto T."/>
            <person name="Alioto T."/>
            <person name="Gomez Garrido J."/>
        </authorList>
    </citation>
    <scope>NUCLEOTIDE SEQUENCE</scope>
</reference>
<evidence type="ECO:0000313" key="11">
    <source>
        <dbReference type="Proteomes" id="UP001295444"/>
    </source>
</evidence>
<accession>A0AAD1S735</accession>
<sequence length="395" mass="43423">MEEPMVAECLNDTRCTKVEGDYSATALSSFKEGHGGVNQLGGVFVNGRPLPDVVRQRIVELAHQGVRPCDISRQLRVSHGCVSKILGRYYETGSIKPGVIGGSKPKVATPKVVDKIAEYKRQNPTMFAWEIRDRLLAERVCDNDTVPSVSSINRIIRTKVQQPTNQQVPPSNHSIASTGSVTQVSSVSTDSAGSSYSISGILGITSSNAETNKRKRDEGIQESPIPNGHSLTGRDYLRKQMRGDLFTQQQLEVLDRVFERQHYTDIFSTTEPIKPEQVVYGTLLSMQNAESEHDHSGGDLVLNIALWFQQVRWLPRLEQVEISSGSAAQWRDFRLALHHEPHSRTSTSEYSMASLTGGLDEMKSSLTSPSSADIGGTVPGPQSYPIVTGIDTFLL</sequence>
<feature type="region of interest" description="Disordered" evidence="8">
    <location>
        <begin position="209"/>
        <end position="233"/>
    </location>
</feature>
<keyword evidence="11" id="KW-1185">Reference proteome</keyword>
<evidence type="ECO:0000256" key="4">
    <source>
        <dbReference type="ARBA" id="ARBA00023015"/>
    </source>
</evidence>
<keyword evidence="5" id="KW-0238">DNA-binding</keyword>
<feature type="compositionally biased region" description="Polar residues" evidence="8">
    <location>
        <begin position="161"/>
        <end position="176"/>
    </location>
</feature>
<keyword evidence="7" id="KW-0539">Nucleus</keyword>
<dbReference type="CDD" id="cd00131">
    <property type="entry name" value="PAX"/>
    <property type="match status" value="1"/>
</dbReference>
<keyword evidence="2" id="KW-0217">Developmental protein</keyword>
<evidence type="ECO:0000259" key="9">
    <source>
        <dbReference type="PROSITE" id="PS51057"/>
    </source>
</evidence>
<dbReference type="GO" id="GO:0000981">
    <property type="term" value="F:DNA-binding transcription factor activity, RNA polymerase II-specific"/>
    <property type="evidence" value="ECO:0007669"/>
    <property type="project" value="TreeGrafter"/>
</dbReference>
<dbReference type="PRINTS" id="PR00027">
    <property type="entry name" value="PAIREDBOX"/>
</dbReference>
<dbReference type="PANTHER" id="PTHR45636">
    <property type="entry name" value="PAIRED BOX PROTEIN PAX-6-RELATED-RELATED"/>
    <property type="match status" value="1"/>
</dbReference>
<dbReference type="GO" id="GO:0005634">
    <property type="term" value="C:nucleus"/>
    <property type="evidence" value="ECO:0007669"/>
    <property type="project" value="UniProtKB-SubCell"/>
</dbReference>
<dbReference type="SMART" id="SM00351">
    <property type="entry name" value="PAX"/>
    <property type="match status" value="1"/>
</dbReference>
<dbReference type="InterPro" id="IPR001523">
    <property type="entry name" value="Paired_dom"/>
</dbReference>
<dbReference type="GO" id="GO:0000978">
    <property type="term" value="F:RNA polymerase II cis-regulatory region sequence-specific DNA binding"/>
    <property type="evidence" value="ECO:0007669"/>
    <property type="project" value="TreeGrafter"/>
</dbReference>
<dbReference type="GO" id="GO:0048731">
    <property type="term" value="P:system development"/>
    <property type="evidence" value="ECO:0007669"/>
    <property type="project" value="UniProtKB-ARBA"/>
</dbReference>
<dbReference type="SUPFAM" id="SSF46689">
    <property type="entry name" value="Homeodomain-like"/>
    <property type="match status" value="1"/>
</dbReference>
<dbReference type="FunFam" id="1.10.10.10:FF:000003">
    <property type="entry name" value="Paired box protein Pax-6"/>
    <property type="match status" value="1"/>
</dbReference>
<dbReference type="PANTHER" id="PTHR45636:SF20">
    <property type="entry name" value="PAIRED BOX PROTEIN PAX-5"/>
    <property type="match status" value="1"/>
</dbReference>
<keyword evidence="4" id="KW-0805">Transcription regulation</keyword>
<dbReference type="Pfam" id="PF00292">
    <property type="entry name" value="PAX"/>
    <property type="match status" value="1"/>
</dbReference>
<evidence type="ECO:0000256" key="1">
    <source>
        <dbReference type="ARBA" id="ARBA00004123"/>
    </source>
</evidence>
<comment type="subcellular location">
    <subcellularLocation>
        <location evidence="1">Nucleus</location>
    </subcellularLocation>
</comment>
<dbReference type="InterPro" id="IPR009057">
    <property type="entry name" value="Homeodomain-like_sf"/>
</dbReference>
<dbReference type="PROSITE" id="PS00034">
    <property type="entry name" value="PAIRED_1"/>
    <property type="match status" value="1"/>
</dbReference>
<evidence type="ECO:0000256" key="3">
    <source>
        <dbReference type="ARBA" id="ARBA00022724"/>
    </source>
</evidence>
<dbReference type="Gene3D" id="1.10.10.10">
    <property type="entry name" value="Winged helix-like DNA-binding domain superfamily/Winged helix DNA-binding domain"/>
    <property type="match status" value="2"/>
</dbReference>
<dbReference type="EMBL" id="OW240916">
    <property type="protein sequence ID" value="CAH2293564.1"/>
    <property type="molecule type" value="Genomic_DNA"/>
</dbReference>
<dbReference type="InterPro" id="IPR043565">
    <property type="entry name" value="PAX_fam"/>
</dbReference>
<dbReference type="AlphaFoldDB" id="A0AAD1S735"/>
<organism evidence="10 11">
    <name type="scientific">Pelobates cultripes</name>
    <name type="common">Western spadefoot toad</name>
    <dbReference type="NCBI Taxonomy" id="61616"/>
    <lineage>
        <taxon>Eukaryota</taxon>
        <taxon>Metazoa</taxon>
        <taxon>Chordata</taxon>
        <taxon>Craniata</taxon>
        <taxon>Vertebrata</taxon>
        <taxon>Euteleostomi</taxon>
        <taxon>Amphibia</taxon>
        <taxon>Batrachia</taxon>
        <taxon>Anura</taxon>
        <taxon>Pelobatoidea</taxon>
        <taxon>Pelobatidae</taxon>
        <taxon>Pelobates</taxon>
    </lineage>
</organism>
<evidence type="ECO:0000256" key="2">
    <source>
        <dbReference type="ARBA" id="ARBA00022473"/>
    </source>
</evidence>
<dbReference type="Proteomes" id="UP001295444">
    <property type="component" value="Chromosome 05"/>
</dbReference>
<keyword evidence="6" id="KW-0804">Transcription</keyword>